<comment type="caution">
    <text evidence="2">The sequence shown here is derived from an EMBL/GenBank/DDBJ whole genome shotgun (WGS) entry which is preliminary data.</text>
</comment>
<dbReference type="PANTHER" id="PTHR12993">
    <property type="entry name" value="N-ACETYLGLUCOSAMINYL-PHOSPHATIDYLINOSITOL DE-N-ACETYLASE-RELATED"/>
    <property type="match status" value="1"/>
</dbReference>
<dbReference type="RefSeq" id="WP_047940688.1">
    <property type="nucleotide sequence ID" value="NZ_CP053989.1"/>
</dbReference>
<dbReference type="SMR" id="A0A0J1IQ94"/>
<evidence type="ECO:0000313" key="3">
    <source>
        <dbReference type="Proteomes" id="UP000036045"/>
    </source>
</evidence>
<sequence>MITDEIDILAFGAHADDVEIGMGATIAKYAAQGRKIIICDLTESNLSSNGTVQRRKQEAEKAGEVLGIAERITLQIPDRGLYLEENAIKKVVEVIRTYKPKLVFSPYWEDRHPDHGNCTRIVKEAVFSAGIKNYRVGNTSAHKVQNQYYYMINGFHKPDFVIDISDYMEQKQASLNCYQSQFVKGENSVETPLTNGYIDTIEAREKLFGKEVGVIYAEGFIKSKPILLNQDLLGGDK</sequence>
<dbReference type="PANTHER" id="PTHR12993:SF30">
    <property type="entry name" value="N-ACETYL-ALPHA-D-GLUCOSAMINYL L-MALATE DEACETYLASE 1"/>
    <property type="match status" value="1"/>
</dbReference>
<dbReference type="Gene3D" id="3.40.50.10320">
    <property type="entry name" value="LmbE-like"/>
    <property type="match status" value="1"/>
</dbReference>
<dbReference type="NCBIfam" id="TIGR04001">
    <property type="entry name" value="thiol_BshB1"/>
    <property type="match status" value="1"/>
</dbReference>
<name>A0A0J1IQ94_NIACI</name>
<dbReference type="Pfam" id="PF02585">
    <property type="entry name" value="PIG-L"/>
    <property type="match status" value="1"/>
</dbReference>
<comment type="cofactor">
    <cofactor evidence="1">
        <name>Zn(2+)</name>
        <dbReference type="ChEBI" id="CHEBI:29105"/>
    </cofactor>
</comment>
<dbReference type="GO" id="GO:0019213">
    <property type="term" value="F:deacetylase activity"/>
    <property type="evidence" value="ECO:0007669"/>
    <property type="project" value="InterPro"/>
</dbReference>
<reference evidence="2 3" key="1">
    <citation type="submission" date="2015-05" db="EMBL/GenBank/DDBJ databases">
        <title>Whole genome sequence and identification of bacterial endophytes from Costus igneus.</title>
        <authorList>
            <person name="Lee Y.P."/>
            <person name="Gan H.M."/>
            <person name="Eng W."/>
            <person name="Wheatley M.S."/>
            <person name="Caraballo A."/>
            <person name="Polter S."/>
            <person name="Savka M.A."/>
            <person name="Hudson A.O."/>
        </authorList>
    </citation>
    <scope>NUCLEOTIDE SEQUENCE [LARGE SCALE GENOMIC DNA]</scope>
    <source>
        <strain evidence="2 3">RIT379</strain>
    </source>
</reference>
<dbReference type="Proteomes" id="UP000036045">
    <property type="component" value="Unassembled WGS sequence"/>
</dbReference>
<evidence type="ECO:0000256" key="1">
    <source>
        <dbReference type="ARBA" id="ARBA00001947"/>
    </source>
</evidence>
<accession>A0A0J1IQ94</accession>
<dbReference type="InterPro" id="IPR023842">
    <property type="entry name" value="Bacillithiol_biosynth_BshB1"/>
</dbReference>
<keyword evidence="3" id="KW-1185">Reference proteome</keyword>
<dbReference type="OrthoDB" id="9778719at2"/>
<dbReference type="GeneID" id="56350161"/>
<proteinExistence type="predicted"/>
<protein>
    <submittedName>
        <fullName evidence="2">Deacetylase</fullName>
    </submittedName>
</protein>
<evidence type="ECO:0000313" key="2">
    <source>
        <dbReference type="EMBL" id="KLV28131.1"/>
    </source>
</evidence>
<dbReference type="SUPFAM" id="SSF102588">
    <property type="entry name" value="LmbE-like"/>
    <property type="match status" value="1"/>
</dbReference>
<dbReference type="PATRIC" id="fig|1397.4.peg.1798"/>
<dbReference type="InterPro" id="IPR024078">
    <property type="entry name" value="LmbE-like_dom_sf"/>
</dbReference>
<dbReference type="GO" id="GO:0016811">
    <property type="term" value="F:hydrolase activity, acting on carbon-nitrogen (but not peptide) bonds, in linear amides"/>
    <property type="evidence" value="ECO:0007669"/>
    <property type="project" value="TreeGrafter"/>
</dbReference>
<organism evidence="2 3">
    <name type="scientific">Niallia circulans</name>
    <name type="common">Bacillus circulans</name>
    <dbReference type="NCBI Taxonomy" id="1397"/>
    <lineage>
        <taxon>Bacteria</taxon>
        <taxon>Bacillati</taxon>
        <taxon>Bacillota</taxon>
        <taxon>Bacilli</taxon>
        <taxon>Bacillales</taxon>
        <taxon>Bacillaceae</taxon>
        <taxon>Niallia</taxon>
    </lineage>
</organism>
<dbReference type="InterPro" id="IPR003737">
    <property type="entry name" value="GlcNAc_PI_deacetylase-related"/>
</dbReference>
<dbReference type="AlphaFoldDB" id="A0A0J1IQ94"/>
<dbReference type="EMBL" id="LDPH01000002">
    <property type="protein sequence ID" value="KLV28131.1"/>
    <property type="molecule type" value="Genomic_DNA"/>
</dbReference>
<dbReference type="GO" id="GO:0071793">
    <property type="term" value="P:bacillithiol biosynthetic process"/>
    <property type="evidence" value="ECO:0007669"/>
    <property type="project" value="InterPro"/>
</dbReference>
<gene>
    <name evidence="2" type="ORF">ABW02_02705</name>
</gene>